<dbReference type="OrthoDB" id="6162561at2759"/>
<dbReference type="RefSeq" id="XP_055874977.1">
    <property type="nucleotide sequence ID" value="XM_056019002.1"/>
</dbReference>
<name>A0A9W2ZIW9_BIOGL</name>
<dbReference type="AlphaFoldDB" id="A0A9W2ZIW9"/>
<dbReference type="Proteomes" id="UP001165740">
    <property type="component" value="Chromosome 2"/>
</dbReference>
<proteinExistence type="predicted"/>
<dbReference type="SUPFAM" id="SSF48371">
    <property type="entry name" value="ARM repeat"/>
    <property type="match status" value="1"/>
</dbReference>
<evidence type="ECO:0000313" key="2">
    <source>
        <dbReference type="RefSeq" id="XP_055874977.1"/>
    </source>
</evidence>
<dbReference type="PANTHER" id="PTHR12044:SF14">
    <property type="entry name" value="MEIOTIC DOUBLE-STRANDED BREAK FORMATION PROTEIN 1"/>
    <property type="match status" value="1"/>
</dbReference>
<reference evidence="2" key="1">
    <citation type="submission" date="2025-08" db="UniProtKB">
        <authorList>
            <consortium name="RefSeq"/>
        </authorList>
    </citation>
    <scope>IDENTIFICATION</scope>
</reference>
<dbReference type="InterPro" id="IPR052133">
    <property type="entry name" value="Immune_Signaling-Apoptosis_Reg"/>
</dbReference>
<accession>A0A9W2ZIW9</accession>
<protein>
    <submittedName>
        <fullName evidence="2">Uncharacterized protein LOC106068523</fullName>
    </submittedName>
</protein>
<dbReference type="InterPro" id="IPR016024">
    <property type="entry name" value="ARM-type_fold"/>
</dbReference>
<gene>
    <name evidence="2" type="primary">LOC106068523</name>
</gene>
<organism evidence="1 2">
    <name type="scientific">Biomphalaria glabrata</name>
    <name type="common">Bloodfluke planorb</name>
    <name type="synonym">Freshwater snail</name>
    <dbReference type="NCBI Taxonomy" id="6526"/>
    <lineage>
        <taxon>Eukaryota</taxon>
        <taxon>Metazoa</taxon>
        <taxon>Spiralia</taxon>
        <taxon>Lophotrochozoa</taxon>
        <taxon>Mollusca</taxon>
        <taxon>Gastropoda</taxon>
        <taxon>Heterobranchia</taxon>
        <taxon>Euthyneura</taxon>
        <taxon>Panpulmonata</taxon>
        <taxon>Hygrophila</taxon>
        <taxon>Lymnaeoidea</taxon>
        <taxon>Planorbidae</taxon>
        <taxon>Biomphalaria</taxon>
    </lineage>
</organism>
<dbReference type="GeneID" id="106068523"/>
<evidence type="ECO:0000313" key="1">
    <source>
        <dbReference type="Proteomes" id="UP001165740"/>
    </source>
</evidence>
<keyword evidence="1" id="KW-1185">Reference proteome</keyword>
<sequence length="1146" mass="129572">MARNVSFTSPNHPIHNKAHITSIPNQGQRSNQCLSCLMDIIENINISKVQRQVILGLLNSALAEDKVVHLLASNSSDSYHLLCVLLEMYTDDLDRQTAASLCVSLIQRLQDETLYQIFMERFQSTVQSMPSGDSLKLCLTVMSQLCEISSMYSEMLILSNGHIILELLDVHNSLDEATLNVFIMLLTRLIQVINSSPLLQGEETEIIIWKLLKVLTVWINTLHTYNMMLSCLGLLKECLVSERLAAGLLHSSQEHNVLMGLKRTILTKDTSLIIVGTQCLTLLLEKLKDPVHIRDFFNSDIAEFIFELLHSACISQLESTLLCLLSMSRQPQFYEKCHAVYGLDSVLKATREALTMKKFGIVDKSLTLLMCFLERQPETIPLFLHQSWNFCCQLLVDCLHRDSQEITLKALQTTVSFFRPQHVQSPVNIKHVSSILLNVQNIFQQCFTTASRKLLDINLLTSIGDLAIAVERILQCNTTLYGNEKESIMEVRTQIKDLCQEWIMYVITDISGLLRDKKRFATFMACLNILLLSIHDDPNTLVKILVTGLPFQLIAISTELQPPDDVLKLMCQNLNNLCARTIKLVKPALEINPDCLIAGLAKLKWQDSSSMLHCAHRLTSHDEIVSFFTLIFLSYFLGYQCWQNVELHQFLELIRQKPGTFTLDTVVARAYVLLSAISQTDHCLVDDTNESVVLRQLEKLPIEFWFTLDVRVFHWSLLTQTRTQVLGSRLVEYWILNLQLRATHPQSLVDQLDVTNKTILETLIDNQHFLFCLINLLAMNSVTTTVQTILLHCIKHLSLTCTGDKEIILIMESLFYQLLQKFNSVFIQQLTFEETILKSYLSVLCAMTTSPLCSSVDKTCCIKPLCHVLKLLTIDVNDLVVFSVQFISSVIVGLSVEDCKTVIPLLINNDNFVSTLESYVTETNPLVSEHALAITAWLAINGKDCQTHHPVILPSHCLLGLLASCQATSLPILQLVHVALCHMDDVPTDGAVRFVNVQRNFLSSRIFSVSELEQIYIYLQQFVGQKNVKLRSEAICCIQKLMCLGQDICQHVIQQPWNSIMLETMLSTGQDGLSESDIELVYKLSSYDQNPWTTFSADSFLLALLNSDLTTELQDKAKAILQQIKCSNIGVDSDLLNVTQECMANI</sequence>
<dbReference type="GO" id="GO:0007127">
    <property type="term" value="P:meiosis I"/>
    <property type="evidence" value="ECO:0007669"/>
    <property type="project" value="TreeGrafter"/>
</dbReference>
<dbReference type="OMA" id="RVCIHFI"/>
<dbReference type="PANTHER" id="PTHR12044">
    <property type="entry name" value="BCL2 INTERACTING MEDIATOR OF CELL DEATH"/>
    <property type="match status" value="1"/>
</dbReference>